<evidence type="ECO:0000256" key="2">
    <source>
        <dbReference type="SAM" id="SignalP"/>
    </source>
</evidence>
<sequence length="352" mass="38461">MAGSEKLLLISFIYACSNLVNAGQLPLFPAILVFGDSTVDAGNNNYISTLFKGNHPPYGRDYPGGVATGRFSNGKLVTDVLASLLNIKSAVPPFLDPNLSDADIRTGVSFASGGAGYDDTTNFATAIPLTHQIPNFIRYFDRLRQIAGETEAARIVNHAMVVLSCGANDMAFNFYGNPVRSQRLTVGEYQDFLLGKMNYTVQALYKLGVRNMLITGLPPVGCLPIQMSLKRHNLLKPVCVAEQNADSVIYNKKAVNMFSVMEKECPGLKLGYANIYDPLLDMIEHAPKFGFLVTRVGCCGTGKVEGGPLCNLLSPTCQNSSNHVFWDSIHPSQAAYSYIAQFLYRYVLPKFL</sequence>
<dbReference type="PANTHER" id="PTHR45642">
    <property type="entry name" value="GDSL ESTERASE/LIPASE EXL3"/>
    <property type="match status" value="1"/>
</dbReference>
<name>A0A7N0RBV3_KALFE</name>
<dbReference type="SUPFAM" id="SSF52266">
    <property type="entry name" value="SGNH hydrolase"/>
    <property type="match status" value="1"/>
</dbReference>
<evidence type="ECO:0000313" key="3">
    <source>
        <dbReference type="EnsemblPlants" id="Kaladp0008s0209.1.v1.1"/>
    </source>
</evidence>
<dbReference type="GO" id="GO:0016788">
    <property type="term" value="F:hydrolase activity, acting on ester bonds"/>
    <property type="evidence" value="ECO:0007669"/>
    <property type="project" value="InterPro"/>
</dbReference>
<evidence type="ECO:0008006" key="5">
    <source>
        <dbReference type="Google" id="ProtNLM"/>
    </source>
</evidence>
<protein>
    <recommendedName>
        <fullName evidence="5">GDSL esterase/lipase</fullName>
    </recommendedName>
</protein>
<proteinExistence type="inferred from homology"/>
<comment type="similarity">
    <text evidence="1">Belongs to the 'GDSL' lipolytic enzyme family.</text>
</comment>
<dbReference type="Pfam" id="PF00657">
    <property type="entry name" value="Lipase_GDSL"/>
    <property type="match status" value="1"/>
</dbReference>
<feature type="chain" id="PRO_5029617278" description="GDSL esterase/lipase" evidence="2">
    <location>
        <begin position="23"/>
        <end position="352"/>
    </location>
</feature>
<keyword evidence="4" id="KW-1185">Reference proteome</keyword>
<evidence type="ECO:0000256" key="1">
    <source>
        <dbReference type="ARBA" id="ARBA00008668"/>
    </source>
</evidence>
<dbReference type="PANTHER" id="PTHR45642:SF120">
    <property type="entry name" value="GDSL-LIKE LIPASE_ACYLHYDROLASE"/>
    <property type="match status" value="1"/>
</dbReference>
<dbReference type="CDD" id="cd01837">
    <property type="entry name" value="SGNH_plant_lipase_like"/>
    <property type="match status" value="1"/>
</dbReference>
<dbReference type="Proteomes" id="UP000594263">
    <property type="component" value="Unplaced"/>
</dbReference>
<dbReference type="Gene3D" id="3.40.50.1110">
    <property type="entry name" value="SGNH hydrolase"/>
    <property type="match status" value="1"/>
</dbReference>
<accession>A0A7N0RBV3</accession>
<dbReference type="EnsemblPlants" id="Kaladp0008s0209.1.v1.1">
    <property type="protein sequence ID" value="Kaladp0008s0209.1.v1.1"/>
    <property type="gene ID" value="Kaladp0008s0209.v1.1"/>
</dbReference>
<dbReference type="AlphaFoldDB" id="A0A7N0RBV3"/>
<dbReference type="InterPro" id="IPR001087">
    <property type="entry name" value="GDSL"/>
</dbReference>
<keyword evidence="2" id="KW-0732">Signal</keyword>
<dbReference type="InterPro" id="IPR050592">
    <property type="entry name" value="GDSL_lipolytic_enzyme"/>
</dbReference>
<reference evidence="3" key="1">
    <citation type="submission" date="2021-01" db="UniProtKB">
        <authorList>
            <consortium name="EnsemblPlants"/>
        </authorList>
    </citation>
    <scope>IDENTIFICATION</scope>
</reference>
<dbReference type="OMA" id="NHLPYGV"/>
<dbReference type="InterPro" id="IPR036514">
    <property type="entry name" value="SGNH_hydro_sf"/>
</dbReference>
<organism evidence="3 4">
    <name type="scientific">Kalanchoe fedtschenkoi</name>
    <name type="common">Lavender scallops</name>
    <name type="synonym">South American air plant</name>
    <dbReference type="NCBI Taxonomy" id="63787"/>
    <lineage>
        <taxon>Eukaryota</taxon>
        <taxon>Viridiplantae</taxon>
        <taxon>Streptophyta</taxon>
        <taxon>Embryophyta</taxon>
        <taxon>Tracheophyta</taxon>
        <taxon>Spermatophyta</taxon>
        <taxon>Magnoliopsida</taxon>
        <taxon>eudicotyledons</taxon>
        <taxon>Gunneridae</taxon>
        <taxon>Pentapetalae</taxon>
        <taxon>Saxifragales</taxon>
        <taxon>Crassulaceae</taxon>
        <taxon>Kalanchoe</taxon>
    </lineage>
</organism>
<feature type="signal peptide" evidence="2">
    <location>
        <begin position="1"/>
        <end position="22"/>
    </location>
</feature>
<evidence type="ECO:0000313" key="4">
    <source>
        <dbReference type="Proteomes" id="UP000594263"/>
    </source>
</evidence>
<dbReference type="InterPro" id="IPR035669">
    <property type="entry name" value="SGNH_plant_lipase-like"/>
</dbReference>
<dbReference type="Gramene" id="Kaladp0008s0209.1.v1.1">
    <property type="protein sequence ID" value="Kaladp0008s0209.1.v1.1"/>
    <property type="gene ID" value="Kaladp0008s0209.v1.1"/>
</dbReference>